<keyword evidence="7 11" id="KW-0067">ATP-binding</keyword>
<organism evidence="11 12">
    <name type="scientific">Limosilactobacillus pontis</name>
    <dbReference type="NCBI Taxonomy" id="35787"/>
    <lineage>
        <taxon>Bacteria</taxon>
        <taxon>Bacillati</taxon>
        <taxon>Bacillota</taxon>
        <taxon>Bacilli</taxon>
        <taxon>Lactobacillales</taxon>
        <taxon>Lactobacillaceae</taxon>
        <taxon>Limosilactobacillus</taxon>
    </lineage>
</organism>
<feature type="transmembrane region" description="Helical" evidence="9">
    <location>
        <begin position="35"/>
        <end position="53"/>
    </location>
</feature>
<dbReference type="InterPro" id="IPR003594">
    <property type="entry name" value="HATPase_dom"/>
</dbReference>
<sequence length="431" mass="49202">MLKNISFLHYRKYQRIFITAICVALASQVQFNVFVPGFIVALSALLLPIFLYFNQDINPLQLGCAIAIASPAFRGLILLLTHNATHVVAYTIADILYFLLYTLIYYLLYWRLVYYNDSAFFLTIIICDYTANLLEIGFLTKFNGYTVQVLSIVFVVALVRTVIASLIAFIIHYFQLLIVNNEEHERQYHHFIWVASAVKSEVYFMCKTIDDIEQVTKKAYVLNEHLKKEGYSEEQKMAYEIAQHVHEIKHSYQNVIKGMGDYFDDQDNVSMRMDDILKIVSSYTQMIIRSRHLDINLVVHNTVDCVVPKHYYLVTIISNLILNGIDAIGHKRNGEILIQVSQKGTDVRLAVTDNGSGISREILPVIFEPGFSTKFSQSGDIYRGIGLSNVQIIVQEQFAGHITVDSTPHIGTTFFVTMNKDQLMSSKEVMA</sequence>
<feature type="transmembrane region" description="Helical" evidence="9">
    <location>
        <begin position="60"/>
        <end position="81"/>
    </location>
</feature>
<evidence type="ECO:0000256" key="2">
    <source>
        <dbReference type="ARBA" id="ARBA00012438"/>
    </source>
</evidence>
<evidence type="ECO:0000256" key="4">
    <source>
        <dbReference type="ARBA" id="ARBA00022679"/>
    </source>
</evidence>
<dbReference type="GO" id="GO:0005524">
    <property type="term" value="F:ATP binding"/>
    <property type="evidence" value="ECO:0007669"/>
    <property type="project" value="UniProtKB-KW"/>
</dbReference>
<name>A0A2J6NM24_9LACO</name>
<evidence type="ECO:0000256" key="1">
    <source>
        <dbReference type="ARBA" id="ARBA00000085"/>
    </source>
</evidence>
<proteinExistence type="predicted"/>
<keyword evidence="6" id="KW-0418">Kinase</keyword>
<dbReference type="PANTHER" id="PTHR43065">
    <property type="entry name" value="SENSOR HISTIDINE KINASE"/>
    <property type="match status" value="1"/>
</dbReference>
<feature type="transmembrane region" description="Helical" evidence="9">
    <location>
        <begin position="145"/>
        <end position="171"/>
    </location>
</feature>
<feature type="domain" description="Histidine kinase" evidence="10">
    <location>
        <begin position="273"/>
        <end position="422"/>
    </location>
</feature>
<feature type="transmembrane region" description="Helical" evidence="9">
    <location>
        <begin position="120"/>
        <end position="139"/>
    </location>
</feature>
<dbReference type="GO" id="GO:0004673">
    <property type="term" value="F:protein histidine kinase activity"/>
    <property type="evidence" value="ECO:0007669"/>
    <property type="project" value="UniProtKB-EC"/>
</dbReference>
<dbReference type="AlphaFoldDB" id="A0A2J6NM24"/>
<dbReference type="GO" id="GO:0000160">
    <property type="term" value="P:phosphorelay signal transduction system"/>
    <property type="evidence" value="ECO:0007669"/>
    <property type="project" value="UniProtKB-KW"/>
</dbReference>
<dbReference type="EMBL" id="PNFV01000006">
    <property type="protein sequence ID" value="PMB82368.1"/>
    <property type="molecule type" value="Genomic_DNA"/>
</dbReference>
<dbReference type="Gene3D" id="3.30.565.10">
    <property type="entry name" value="Histidine kinase-like ATPase, C-terminal domain"/>
    <property type="match status" value="1"/>
</dbReference>
<evidence type="ECO:0000256" key="5">
    <source>
        <dbReference type="ARBA" id="ARBA00022741"/>
    </source>
</evidence>
<evidence type="ECO:0000256" key="9">
    <source>
        <dbReference type="SAM" id="Phobius"/>
    </source>
</evidence>
<dbReference type="Pfam" id="PF02518">
    <property type="entry name" value="HATPase_c"/>
    <property type="match status" value="1"/>
</dbReference>
<dbReference type="SMART" id="SM00387">
    <property type="entry name" value="HATPase_c"/>
    <property type="match status" value="1"/>
</dbReference>
<dbReference type="RefSeq" id="WP_104688892.1">
    <property type="nucleotide sequence ID" value="NZ_JBKTHY010000005.1"/>
</dbReference>
<dbReference type="EC" id="2.7.13.3" evidence="2"/>
<keyword evidence="9" id="KW-1133">Transmembrane helix</keyword>
<keyword evidence="9" id="KW-0472">Membrane</keyword>
<protein>
    <recommendedName>
        <fullName evidence="2">histidine kinase</fullName>
        <ecNumber evidence="2">2.7.13.3</ecNumber>
    </recommendedName>
</protein>
<comment type="catalytic activity">
    <reaction evidence="1">
        <text>ATP + protein L-histidine = ADP + protein N-phospho-L-histidine.</text>
        <dbReference type="EC" id="2.7.13.3"/>
    </reaction>
</comment>
<evidence type="ECO:0000256" key="8">
    <source>
        <dbReference type="ARBA" id="ARBA00023012"/>
    </source>
</evidence>
<keyword evidence="9" id="KW-0812">Transmembrane</keyword>
<keyword evidence="4" id="KW-0808">Transferase</keyword>
<dbReference type="SUPFAM" id="SSF55874">
    <property type="entry name" value="ATPase domain of HSP90 chaperone/DNA topoisomerase II/histidine kinase"/>
    <property type="match status" value="1"/>
</dbReference>
<reference evidence="11 12" key="1">
    <citation type="submission" date="2017-09" db="EMBL/GenBank/DDBJ databases">
        <title>Bacterial strain isolated from the female urinary microbiota.</title>
        <authorList>
            <person name="Thomas-White K."/>
            <person name="Kumar N."/>
            <person name="Forster S."/>
            <person name="Putonti C."/>
            <person name="Lawley T."/>
            <person name="Wolfe A.J."/>
        </authorList>
    </citation>
    <scope>NUCLEOTIDE SEQUENCE [LARGE SCALE GENOMIC DNA]</scope>
    <source>
        <strain evidence="11 12">UMB0683</strain>
    </source>
</reference>
<evidence type="ECO:0000256" key="7">
    <source>
        <dbReference type="ARBA" id="ARBA00022840"/>
    </source>
</evidence>
<comment type="caution">
    <text evidence="11">The sequence shown here is derived from an EMBL/GenBank/DDBJ whole genome shotgun (WGS) entry which is preliminary data.</text>
</comment>
<dbReference type="OrthoDB" id="9792686at2"/>
<dbReference type="InterPro" id="IPR004358">
    <property type="entry name" value="Sig_transdc_His_kin-like_C"/>
</dbReference>
<dbReference type="InterPro" id="IPR036890">
    <property type="entry name" value="HATPase_C_sf"/>
</dbReference>
<dbReference type="PRINTS" id="PR00344">
    <property type="entry name" value="BCTRLSENSOR"/>
</dbReference>
<keyword evidence="8" id="KW-0902">Two-component regulatory system</keyword>
<evidence type="ECO:0000259" key="10">
    <source>
        <dbReference type="PROSITE" id="PS50109"/>
    </source>
</evidence>
<accession>A0A2J6NM24</accession>
<evidence type="ECO:0000256" key="6">
    <source>
        <dbReference type="ARBA" id="ARBA00022777"/>
    </source>
</evidence>
<keyword evidence="3" id="KW-0597">Phosphoprotein</keyword>
<keyword evidence="5" id="KW-0547">Nucleotide-binding</keyword>
<evidence type="ECO:0000313" key="12">
    <source>
        <dbReference type="Proteomes" id="UP000239920"/>
    </source>
</evidence>
<feature type="transmembrane region" description="Helical" evidence="9">
    <location>
        <begin position="87"/>
        <end position="108"/>
    </location>
</feature>
<dbReference type="PANTHER" id="PTHR43065:SF10">
    <property type="entry name" value="PEROXIDE STRESS-ACTIVATED HISTIDINE KINASE MAK3"/>
    <property type="match status" value="1"/>
</dbReference>
<evidence type="ECO:0000313" key="11">
    <source>
        <dbReference type="EMBL" id="PMB82368.1"/>
    </source>
</evidence>
<evidence type="ECO:0000256" key="3">
    <source>
        <dbReference type="ARBA" id="ARBA00022553"/>
    </source>
</evidence>
<dbReference type="Proteomes" id="UP000239920">
    <property type="component" value="Unassembled WGS sequence"/>
</dbReference>
<dbReference type="PROSITE" id="PS50109">
    <property type="entry name" value="HIS_KIN"/>
    <property type="match status" value="1"/>
</dbReference>
<gene>
    <name evidence="11" type="ORF">CK797_06190</name>
</gene>
<dbReference type="InterPro" id="IPR005467">
    <property type="entry name" value="His_kinase_dom"/>
</dbReference>